<keyword evidence="2" id="KW-0479">Metal-binding</keyword>
<sequence length="153" mass="17833">MGKNPTIFNKELTLFLAQKVAEKEEDGFHLREWLMTPLKASASTAEKRYNEAIEKARNVIQRCFDIFKKRWRINLTGYRLQLSAIPTAIVATAVLHNIGIEMNIPYILGDDEEDVKVQELEDDEINDEDEGVDRHYSRQPGKWRQQNIINRFA</sequence>
<organism evidence="4 5">
    <name type="scientific">Ditylenchus dipsaci</name>
    <dbReference type="NCBI Taxonomy" id="166011"/>
    <lineage>
        <taxon>Eukaryota</taxon>
        <taxon>Metazoa</taxon>
        <taxon>Ecdysozoa</taxon>
        <taxon>Nematoda</taxon>
        <taxon>Chromadorea</taxon>
        <taxon>Rhabditida</taxon>
        <taxon>Tylenchina</taxon>
        <taxon>Tylenchomorpha</taxon>
        <taxon>Sphaerularioidea</taxon>
        <taxon>Anguinidae</taxon>
        <taxon>Anguininae</taxon>
        <taxon>Ditylenchus</taxon>
    </lineage>
</organism>
<name>A0A915E585_9BILA</name>
<proteinExistence type="predicted"/>
<dbReference type="InterPro" id="IPR027806">
    <property type="entry name" value="HARBI1_dom"/>
</dbReference>
<evidence type="ECO:0000313" key="4">
    <source>
        <dbReference type="Proteomes" id="UP000887574"/>
    </source>
</evidence>
<comment type="cofactor">
    <cofactor evidence="1">
        <name>a divalent metal cation</name>
        <dbReference type="ChEBI" id="CHEBI:60240"/>
    </cofactor>
</comment>
<evidence type="ECO:0000259" key="3">
    <source>
        <dbReference type="Pfam" id="PF13359"/>
    </source>
</evidence>
<feature type="domain" description="DDE Tnp4" evidence="3">
    <location>
        <begin position="26"/>
        <end position="97"/>
    </location>
</feature>
<protein>
    <submittedName>
        <fullName evidence="5">DDE Tnp4 domain-containing protein</fullName>
    </submittedName>
</protein>
<keyword evidence="4" id="KW-1185">Reference proteome</keyword>
<dbReference type="Proteomes" id="UP000887574">
    <property type="component" value="Unplaced"/>
</dbReference>
<dbReference type="AlphaFoldDB" id="A0A915E585"/>
<dbReference type="Pfam" id="PF13359">
    <property type="entry name" value="DDE_Tnp_4"/>
    <property type="match status" value="1"/>
</dbReference>
<evidence type="ECO:0000256" key="1">
    <source>
        <dbReference type="ARBA" id="ARBA00001968"/>
    </source>
</evidence>
<reference evidence="5" key="1">
    <citation type="submission" date="2022-11" db="UniProtKB">
        <authorList>
            <consortium name="WormBaseParasite"/>
        </authorList>
    </citation>
    <scope>IDENTIFICATION</scope>
</reference>
<evidence type="ECO:0000256" key="2">
    <source>
        <dbReference type="ARBA" id="ARBA00022723"/>
    </source>
</evidence>
<evidence type="ECO:0000313" key="5">
    <source>
        <dbReference type="WBParaSite" id="jg26615"/>
    </source>
</evidence>
<dbReference type="GO" id="GO:0046872">
    <property type="term" value="F:metal ion binding"/>
    <property type="evidence" value="ECO:0007669"/>
    <property type="project" value="UniProtKB-KW"/>
</dbReference>
<accession>A0A915E585</accession>
<dbReference type="WBParaSite" id="jg26615">
    <property type="protein sequence ID" value="jg26615"/>
    <property type="gene ID" value="jg26615"/>
</dbReference>